<feature type="region of interest" description="Disordered" evidence="1">
    <location>
        <begin position="19"/>
        <end position="80"/>
    </location>
</feature>
<comment type="caution">
    <text evidence="3">The sequence shown here is derived from an EMBL/GenBank/DDBJ whole genome shotgun (WGS) entry which is preliminary data.</text>
</comment>
<evidence type="ECO:0000256" key="1">
    <source>
        <dbReference type="SAM" id="MobiDB-lite"/>
    </source>
</evidence>
<dbReference type="Pfam" id="PF04385">
    <property type="entry name" value="FAINT"/>
    <property type="match status" value="1"/>
</dbReference>
<evidence type="ECO:0000313" key="4">
    <source>
        <dbReference type="Proteomes" id="UP000031512"/>
    </source>
</evidence>
<dbReference type="InterPro" id="IPR007480">
    <property type="entry name" value="DUF529"/>
</dbReference>
<keyword evidence="2" id="KW-0732">Signal</keyword>
<dbReference type="KEGG" id="beq:BEWA_035750"/>
<accession>L1LE30</accession>
<feature type="chain" id="PRO_5003952405" evidence="2">
    <location>
        <begin position="19"/>
        <end position="180"/>
    </location>
</feature>
<reference evidence="3 4" key="1">
    <citation type="journal article" date="2012" name="BMC Genomics">
        <title>Comparative genomic analysis and phylogenetic position of Theileria equi.</title>
        <authorList>
            <person name="Kappmeyer L.S."/>
            <person name="Thiagarajan M."/>
            <person name="Herndon D.R."/>
            <person name="Ramsay J.D."/>
            <person name="Caler E."/>
            <person name="Djikeng A."/>
            <person name="Gillespie J.J."/>
            <person name="Lau A.O."/>
            <person name="Roalson E.H."/>
            <person name="Silva J.C."/>
            <person name="Silva M.G."/>
            <person name="Suarez C.E."/>
            <person name="Ueti M.W."/>
            <person name="Nene V.M."/>
            <person name="Mealey R.H."/>
            <person name="Knowles D.P."/>
            <person name="Brayton K.A."/>
        </authorList>
    </citation>
    <scope>NUCLEOTIDE SEQUENCE [LARGE SCALE GENOMIC DNA]</scope>
    <source>
        <strain evidence="3 4">WA</strain>
    </source>
</reference>
<evidence type="ECO:0000256" key="2">
    <source>
        <dbReference type="SAM" id="SignalP"/>
    </source>
</evidence>
<proteinExistence type="predicted"/>
<name>L1LE30_THEEQ</name>
<feature type="signal peptide" evidence="2">
    <location>
        <begin position="1"/>
        <end position="18"/>
    </location>
</feature>
<keyword evidence="4" id="KW-1185">Reference proteome</keyword>
<dbReference type="AlphaFoldDB" id="L1LE30"/>
<gene>
    <name evidence="3" type="ORF">BEWA_035750</name>
</gene>
<evidence type="ECO:0000313" key="3">
    <source>
        <dbReference type="EMBL" id="EKX73539.1"/>
    </source>
</evidence>
<dbReference type="RefSeq" id="XP_004832991.1">
    <property type="nucleotide sequence ID" value="XM_004832934.1"/>
</dbReference>
<sequence>MKVFSVLFTVSLVGLCHGGGDDGKGALKRAVGGKQPTPNPAQPTPQKLPRANGQSAAQPGQKATPSTQQGQGDDTLDLAHPDMTKVNLVTDCKNGIKTKRYTPTGASKVTSVVDGDKELWKKAEDYQKFLSATLSSKGNSSLLLISTNAGIKHFKKDSTSWTSSNEKDYEEKLREMRYTD</sequence>
<dbReference type="GeneID" id="15807943"/>
<dbReference type="OrthoDB" id="363079at2759"/>
<dbReference type="EMBL" id="ACOU01000002">
    <property type="protein sequence ID" value="EKX73539.1"/>
    <property type="molecule type" value="Genomic_DNA"/>
</dbReference>
<dbReference type="VEuPathDB" id="PiroplasmaDB:BEWA_035750"/>
<organism evidence="3 4">
    <name type="scientific">Theileria equi strain WA</name>
    <dbReference type="NCBI Taxonomy" id="1537102"/>
    <lineage>
        <taxon>Eukaryota</taxon>
        <taxon>Sar</taxon>
        <taxon>Alveolata</taxon>
        <taxon>Apicomplexa</taxon>
        <taxon>Aconoidasida</taxon>
        <taxon>Piroplasmida</taxon>
        <taxon>Theileriidae</taxon>
        <taxon>Theileria</taxon>
    </lineage>
</organism>
<dbReference type="Proteomes" id="UP000031512">
    <property type="component" value="Unassembled WGS sequence"/>
</dbReference>
<feature type="compositionally biased region" description="Polar residues" evidence="1">
    <location>
        <begin position="52"/>
        <end position="72"/>
    </location>
</feature>
<protein>
    <submittedName>
        <fullName evidence="3">Signal peptide containing protein</fullName>
    </submittedName>
</protein>